<evidence type="ECO:0000259" key="5">
    <source>
        <dbReference type="PROSITE" id="PS51464"/>
    </source>
</evidence>
<dbReference type="InterPro" id="IPR046348">
    <property type="entry name" value="SIS_dom_sf"/>
</dbReference>
<organism evidence="6 7">
    <name type="scientific">Congregibacter variabilis</name>
    <dbReference type="NCBI Taxonomy" id="3081200"/>
    <lineage>
        <taxon>Bacteria</taxon>
        <taxon>Pseudomonadati</taxon>
        <taxon>Pseudomonadota</taxon>
        <taxon>Gammaproteobacteria</taxon>
        <taxon>Cellvibrionales</taxon>
        <taxon>Halieaceae</taxon>
        <taxon>Congregibacter</taxon>
    </lineage>
</organism>
<name>A0ABZ0I4V6_9GAMM</name>
<keyword evidence="3" id="KW-0804">Transcription</keyword>
<dbReference type="PROSITE" id="PS51464">
    <property type="entry name" value="SIS"/>
    <property type="match status" value="1"/>
</dbReference>
<protein>
    <submittedName>
        <fullName evidence="6">Transcriptional regulator HexR</fullName>
    </submittedName>
</protein>
<evidence type="ECO:0000256" key="3">
    <source>
        <dbReference type="ARBA" id="ARBA00023163"/>
    </source>
</evidence>
<gene>
    <name evidence="6" type="primary">hexR</name>
    <name evidence="6" type="ORF">R0135_05165</name>
</gene>
<feature type="domain" description="HTH rpiR-type" evidence="4">
    <location>
        <begin position="7"/>
        <end position="83"/>
    </location>
</feature>
<dbReference type="InterPro" id="IPR000281">
    <property type="entry name" value="HTH_RpiR"/>
</dbReference>
<evidence type="ECO:0000256" key="1">
    <source>
        <dbReference type="ARBA" id="ARBA00023015"/>
    </source>
</evidence>
<evidence type="ECO:0000313" key="7">
    <source>
        <dbReference type="Proteomes" id="UP001626537"/>
    </source>
</evidence>
<evidence type="ECO:0000313" key="6">
    <source>
        <dbReference type="EMBL" id="WOJ94554.1"/>
    </source>
</evidence>
<dbReference type="Gene3D" id="3.40.50.10490">
    <property type="entry name" value="Glucose-6-phosphate isomerase like protein, domain 1"/>
    <property type="match status" value="1"/>
</dbReference>
<dbReference type="Proteomes" id="UP001626537">
    <property type="component" value="Chromosome"/>
</dbReference>
<dbReference type="Gene3D" id="1.10.10.10">
    <property type="entry name" value="Winged helix-like DNA-binding domain superfamily/Winged helix DNA-binding domain"/>
    <property type="match status" value="1"/>
</dbReference>
<dbReference type="NCBIfam" id="NF008451">
    <property type="entry name" value="PRK11302.1"/>
    <property type="match status" value="1"/>
</dbReference>
<dbReference type="Pfam" id="PF01380">
    <property type="entry name" value="SIS"/>
    <property type="match status" value="1"/>
</dbReference>
<dbReference type="SUPFAM" id="SSF46689">
    <property type="entry name" value="Homeodomain-like"/>
    <property type="match status" value="1"/>
</dbReference>
<dbReference type="EMBL" id="CP136864">
    <property type="protein sequence ID" value="WOJ94554.1"/>
    <property type="molecule type" value="Genomic_DNA"/>
</dbReference>
<dbReference type="PROSITE" id="PS51071">
    <property type="entry name" value="HTH_RPIR"/>
    <property type="match status" value="1"/>
</dbReference>
<proteinExistence type="predicted"/>
<evidence type="ECO:0000259" key="4">
    <source>
        <dbReference type="PROSITE" id="PS51071"/>
    </source>
</evidence>
<dbReference type="InterPro" id="IPR036388">
    <property type="entry name" value="WH-like_DNA-bd_sf"/>
</dbReference>
<dbReference type="PANTHER" id="PTHR30514:SF1">
    <property type="entry name" value="HTH-TYPE TRANSCRIPTIONAL REGULATOR HEXR-RELATED"/>
    <property type="match status" value="1"/>
</dbReference>
<keyword evidence="7" id="KW-1185">Reference proteome</keyword>
<dbReference type="InterPro" id="IPR001347">
    <property type="entry name" value="SIS_dom"/>
</dbReference>
<keyword evidence="1" id="KW-0805">Transcription regulation</keyword>
<dbReference type="RefSeq" id="WP_407349191.1">
    <property type="nucleotide sequence ID" value="NZ_CP136864.1"/>
</dbReference>
<reference evidence="6 7" key="1">
    <citation type="submission" date="2023-10" db="EMBL/GenBank/DDBJ databases">
        <title>Two novel species belonging to the OM43/NOR5 clade.</title>
        <authorList>
            <person name="Park M."/>
        </authorList>
    </citation>
    <scope>NUCLEOTIDE SEQUENCE [LARGE SCALE GENOMIC DNA]</scope>
    <source>
        <strain evidence="6 7">IMCC43200</strain>
    </source>
</reference>
<keyword evidence="2" id="KW-0238">DNA-binding</keyword>
<dbReference type="Pfam" id="PF01418">
    <property type="entry name" value="HTH_6"/>
    <property type="match status" value="1"/>
</dbReference>
<dbReference type="InterPro" id="IPR047640">
    <property type="entry name" value="RpiR-like"/>
</dbReference>
<dbReference type="InterPro" id="IPR009057">
    <property type="entry name" value="Homeodomain-like_sf"/>
</dbReference>
<dbReference type="InterPro" id="IPR035472">
    <property type="entry name" value="RpiR-like_SIS"/>
</dbReference>
<dbReference type="CDD" id="cd05013">
    <property type="entry name" value="SIS_RpiR"/>
    <property type="match status" value="1"/>
</dbReference>
<dbReference type="SUPFAM" id="SSF53697">
    <property type="entry name" value="SIS domain"/>
    <property type="match status" value="1"/>
</dbReference>
<dbReference type="PANTHER" id="PTHR30514">
    <property type="entry name" value="GLUCOKINASE"/>
    <property type="match status" value="1"/>
</dbReference>
<sequence length="291" mass="31467">MSETQDSNLLHEIGSASRRLTKSERRIVDAILDDPRAATRLSIAALAELAEVSEPTVNRFCRKFEPRGYPEFKLRLAQSLVLGLPYVSSSIAPDDGTATYTTKILDSAVVSIRALGDQLPPALIDSVIDRLLAAQHIFFFGLGISSAVAQDAEHHFFRFALPVTAHADVLMQRMHAAAARKDHLFFMISHTGRTRDLVDIANLATGRGAEVVALTAAGSPLAKASSLAIELEVSEDTDAYMPMTSRLAHLVVLDVLAAGVSLRRGEALQPHLRAIKESLRATRFAPLPGGK</sequence>
<evidence type="ECO:0000256" key="2">
    <source>
        <dbReference type="ARBA" id="ARBA00023125"/>
    </source>
</evidence>
<accession>A0ABZ0I4V6</accession>
<feature type="domain" description="SIS" evidence="5">
    <location>
        <begin position="127"/>
        <end position="266"/>
    </location>
</feature>